<dbReference type="Pfam" id="PF01965">
    <property type="entry name" value="DJ-1_PfpI"/>
    <property type="match status" value="1"/>
</dbReference>
<feature type="compositionally biased region" description="Polar residues" evidence="3">
    <location>
        <begin position="194"/>
        <end position="211"/>
    </location>
</feature>
<dbReference type="CDD" id="cd03137">
    <property type="entry name" value="GATase1_AraC_1"/>
    <property type="match status" value="1"/>
</dbReference>
<dbReference type="PROSITE" id="PS01124">
    <property type="entry name" value="HTH_ARAC_FAMILY_2"/>
    <property type="match status" value="1"/>
</dbReference>
<dbReference type="SMART" id="SM00342">
    <property type="entry name" value="HTH_ARAC"/>
    <property type="match status" value="1"/>
</dbReference>
<reference evidence="5 6" key="1">
    <citation type="submission" date="2023-11" db="EMBL/GenBank/DDBJ databases">
        <title>Draft genome of Azohydromonas lata strain H1 (DSM1123), a polyhydroxyalkanoate producer.</title>
        <authorList>
            <person name="Traversa D."/>
            <person name="D'Addabbo P."/>
            <person name="Pazzani C."/>
            <person name="Manzari C."/>
            <person name="Chiara M."/>
            <person name="Scrascia M."/>
        </authorList>
    </citation>
    <scope>NUCLEOTIDE SEQUENCE [LARGE SCALE GENOMIC DNA]</scope>
    <source>
        <strain evidence="5 6">H1</strain>
    </source>
</reference>
<dbReference type="InterPro" id="IPR018060">
    <property type="entry name" value="HTH_AraC"/>
</dbReference>
<keyword evidence="6" id="KW-1185">Reference proteome</keyword>
<evidence type="ECO:0000313" key="6">
    <source>
        <dbReference type="Proteomes" id="UP001293718"/>
    </source>
</evidence>
<evidence type="ECO:0000256" key="3">
    <source>
        <dbReference type="SAM" id="MobiDB-lite"/>
    </source>
</evidence>
<dbReference type="Gene3D" id="3.40.50.880">
    <property type="match status" value="1"/>
</dbReference>
<dbReference type="PANTHER" id="PTHR43130">
    <property type="entry name" value="ARAC-FAMILY TRANSCRIPTIONAL REGULATOR"/>
    <property type="match status" value="1"/>
</dbReference>
<feature type="domain" description="HTH araC/xylS-type" evidence="4">
    <location>
        <begin position="215"/>
        <end position="313"/>
    </location>
</feature>
<name>A0ABU5IBI7_9BURK</name>
<dbReference type="InterPro" id="IPR009057">
    <property type="entry name" value="Homeodomain-like_sf"/>
</dbReference>
<dbReference type="InterPro" id="IPR029062">
    <property type="entry name" value="Class_I_gatase-like"/>
</dbReference>
<keyword evidence="2" id="KW-0804">Transcription</keyword>
<gene>
    <name evidence="5" type="ORF">SM757_07720</name>
</gene>
<dbReference type="PANTHER" id="PTHR43130:SF3">
    <property type="entry name" value="HTH-TYPE TRANSCRIPTIONAL REGULATOR RV1931C"/>
    <property type="match status" value="1"/>
</dbReference>
<dbReference type="SUPFAM" id="SSF46689">
    <property type="entry name" value="Homeodomain-like"/>
    <property type="match status" value="2"/>
</dbReference>
<dbReference type="Gene3D" id="1.10.10.60">
    <property type="entry name" value="Homeodomain-like"/>
    <property type="match status" value="1"/>
</dbReference>
<evidence type="ECO:0000256" key="1">
    <source>
        <dbReference type="ARBA" id="ARBA00023015"/>
    </source>
</evidence>
<dbReference type="InterPro" id="IPR002818">
    <property type="entry name" value="DJ-1/PfpI"/>
</dbReference>
<organism evidence="5 6">
    <name type="scientific">Azohydromonas lata</name>
    <dbReference type="NCBI Taxonomy" id="45677"/>
    <lineage>
        <taxon>Bacteria</taxon>
        <taxon>Pseudomonadati</taxon>
        <taxon>Pseudomonadota</taxon>
        <taxon>Betaproteobacteria</taxon>
        <taxon>Burkholderiales</taxon>
        <taxon>Sphaerotilaceae</taxon>
        <taxon>Azohydromonas</taxon>
    </lineage>
</organism>
<dbReference type="SUPFAM" id="SSF52317">
    <property type="entry name" value="Class I glutamine amidotransferase-like"/>
    <property type="match status" value="1"/>
</dbReference>
<protein>
    <submittedName>
        <fullName evidence="5">Helix-turn-helix domain-containing protein</fullName>
    </submittedName>
</protein>
<dbReference type="Pfam" id="PF12833">
    <property type="entry name" value="HTH_18"/>
    <property type="match status" value="1"/>
</dbReference>
<dbReference type="InterPro" id="IPR052158">
    <property type="entry name" value="INH-QAR"/>
</dbReference>
<keyword evidence="1" id="KW-0805">Transcription regulation</keyword>
<dbReference type="Proteomes" id="UP001293718">
    <property type="component" value="Unassembled WGS sequence"/>
</dbReference>
<evidence type="ECO:0000259" key="4">
    <source>
        <dbReference type="PROSITE" id="PS01124"/>
    </source>
</evidence>
<feature type="region of interest" description="Disordered" evidence="3">
    <location>
        <begin position="190"/>
        <end position="211"/>
    </location>
</feature>
<sequence length="322" mass="35313">MPRRIAMLAFDGISAFHLAVPHAVFGDDWSTLGLPPCELVVCAEQRGRVRSSMGFELAAAQDLSALPEADWVLIPSWPDVQRPASAALVEALQEAHRRGRTLIGLCLGAFGLADAGLLDGRRATTHWAWAEVFARRFPRVELDPQVLYVDHGDVVTSAGTAAGLDCCLHLLRRELGAELANRVARRLVTPPHRQGSQAQYVEQPAPANSGSDRIARTMQWCLGRLDEKLGLDRLAEHAAMSRRTFTRRFQRATGLSVVQWLTAQRLHLARRLLETGEATTEQVAAQAGFGTALSLRLAFAKELGTTPGQYRREFGLRGAQRG</sequence>
<dbReference type="RefSeq" id="WP_066337385.1">
    <property type="nucleotide sequence ID" value="NZ_JAXOJX010000009.1"/>
</dbReference>
<dbReference type="EMBL" id="JAXOJX010000009">
    <property type="protein sequence ID" value="MDZ5456460.1"/>
    <property type="molecule type" value="Genomic_DNA"/>
</dbReference>
<evidence type="ECO:0000313" key="5">
    <source>
        <dbReference type="EMBL" id="MDZ5456460.1"/>
    </source>
</evidence>
<proteinExistence type="predicted"/>
<accession>A0ABU5IBI7</accession>
<comment type="caution">
    <text evidence="5">The sequence shown here is derived from an EMBL/GenBank/DDBJ whole genome shotgun (WGS) entry which is preliminary data.</text>
</comment>
<evidence type="ECO:0000256" key="2">
    <source>
        <dbReference type="ARBA" id="ARBA00023163"/>
    </source>
</evidence>